<sequence>MASYHIQVPDDNSGVASRLIIILVFLGIMAILVLVLSRAKPPKKEEIEPFITSKARKNLNINTKDTEFAKV</sequence>
<dbReference type="AlphaFoldDB" id="A2G2I0"/>
<keyword evidence="3" id="KW-1185">Reference proteome</keyword>
<dbReference type="InParanoid" id="A2G2I0"/>
<evidence type="ECO:0000313" key="2">
    <source>
        <dbReference type="EMBL" id="EAX88638.1"/>
    </source>
</evidence>
<dbReference type="Proteomes" id="UP000001542">
    <property type="component" value="Unassembled WGS sequence"/>
</dbReference>
<gene>
    <name evidence="2" type="ORF">TVAG_243970</name>
</gene>
<protein>
    <submittedName>
        <fullName evidence="2">Uncharacterized protein</fullName>
    </submittedName>
</protein>
<proteinExistence type="predicted"/>
<name>A2G2I0_TRIV3</name>
<dbReference type="SMR" id="A2G2I0"/>
<keyword evidence="1" id="KW-0812">Transmembrane</keyword>
<dbReference type="VEuPathDB" id="TrichDB:TVAG_243970"/>
<keyword evidence="1" id="KW-0472">Membrane</keyword>
<evidence type="ECO:0000313" key="3">
    <source>
        <dbReference type="Proteomes" id="UP000001542"/>
    </source>
</evidence>
<dbReference type="VEuPathDB" id="TrichDB:TVAGG3_0875060"/>
<organism evidence="2 3">
    <name type="scientific">Trichomonas vaginalis (strain ATCC PRA-98 / G3)</name>
    <dbReference type="NCBI Taxonomy" id="412133"/>
    <lineage>
        <taxon>Eukaryota</taxon>
        <taxon>Metamonada</taxon>
        <taxon>Parabasalia</taxon>
        <taxon>Trichomonadida</taxon>
        <taxon>Trichomonadidae</taxon>
        <taxon>Trichomonas</taxon>
    </lineage>
</organism>
<dbReference type="RefSeq" id="XP_001301568.1">
    <property type="nucleotide sequence ID" value="XM_001301567.1"/>
</dbReference>
<dbReference type="KEGG" id="tva:4746299"/>
<accession>A2G2I0</accession>
<reference evidence="2" key="1">
    <citation type="submission" date="2006-10" db="EMBL/GenBank/DDBJ databases">
        <authorList>
            <person name="Amadeo P."/>
            <person name="Zhao Q."/>
            <person name="Wortman J."/>
            <person name="Fraser-Liggett C."/>
            <person name="Carlton J."/>
        </authorList>
    </citation>
    <scope>NUCLEOTIDE SEQUENCE</scope>
    <source>
        <strain evidence="2">G3</strain>
    </source>
</reference>
<feature type="transmembrane region" description="Helical" evidence="1">
    <location>
        <begin position="15"/>
        <end position="36"/>
    </location>
</feature>
<dbReference type="EMBL" id="DS114285">
    <property type="protein sequence ID" value="EAX88638.1"/>
    <property type="molecule type" value="Genomic_DNA"/>
</dbReference>
<evidence type="ECO:0000256" key="1">
    <source>
        <dbReference type="SAM" id="Phobius"/>
    </source>
</evidence>
<keyword evidence="1" id="KW-1133">Transmembrane helix</keyword>
<reference evidence="2" key="2">
    <citation type="journal article" date="2007" name="Science">
        <title>Draft genome sequence of the sexually transmitted pathogen Trichomonas vaginalis.</title>
        <authorList>
            <person name="Carlton J.M."/>
            <person name="Hirt R.P."/>
            <person name="Silva J.C."/>
            <person name="Delcher A.L."/>
            <person name="Schatz M."/>
            <person name="Zhao Q."/>
            <person name="Wortman J.R."/>
            <person name="Bidwell S.L."/>
            <person name="Alsmark U.C.M."/>
            <person name="Besteiro S."/>
            <person name="Sicheritz-Ponten T."/>
            <person name="Noel C.J."/>
            <person name="Dacks J.B."/>
            <person name="Foster P.G."/>
            <person name="Simillion C."/>
            <person name="Van de Peer Y."/>
            <person name="Miranda-Saavedra D."/>
            <person name="Barton G.J."/>
            <person name="Westrop G.D."/>
            <person name="Mueller S."/>
            <person name="Dessi D."/>
            <person name="Fiori P.L."/>
            <person name="Ren Q."/>
            <person name="Paulsen I."/>
            <person name="Zhang H."/>
            <person name="Bastida-Corcuera F.D."/>
            <person name="Simoes-Barbosa A."/>
            <person name="Brown M.T."/>
            <person name="Hayes R.D."/>
            <person name="Mukherjee M."/>
            <person name="Okumura C.Y."/>
            <person name="Schneider R."/>
            <person name="Smith A.J."/>
            <person name="Vanacova S."/>
            <person name="Villalvazo M."/>
            <person name="Haas B.J."/>
            <person name="Pertea M."/>
            <person name="Feldblyum T.V."/>
            <person name="Utterback T.R."/>
            <person name="Shu C.L."/>
            <person name="Osoegawa K."/>
            <person name="de Jong P.J."/>
            <person name="Hrdy I."/>
            <person name="Horvathova L."/>
            <person name="Zubacova Z."/>
            <person name="Dolezal P."/>
            <person name="Malik S.B."/>
            <person name="Logsdon J.M. Jr."/>
            <person name="Henze K."/>
            <person name="Gupta A."/>
            <person name="Wang C.C."/>
            <person name="Dunne R.L."/>
            <person name="Upcroft J.A."/>
            <person name="Upcroft P."/>
            <person name="White O."/>
            <person name="Salzberg S.L."/>
            <person name="Tang P."/>
            <person name="Chiu C.-H."/>
            <person name="Lee Y.-S."/>
            <person name="Embley T.M."/>
            <person name="Coombs G.H."/>
            <person name="Mottram J.C."/>
            <person name="Tachezy J."/>
            <person name="Fraser-Liggett C.M."/>
            <person name="Johnson P.J."/>
        </authorList>
    </citation>
    <scope>NUCLEOTIDE SEQUENCE [LARGE SCALE GENOMIC DNA]</scope>
    <source>
        <strain evidence="2">G3</strain>
    </source>
</reference>